<sequence length="359" mass="39402">MVSTATTDIDKRIKTGANVASDHSQNSWRFTMPNQKQTKHPLKLFALNSNRPLAEKIAEAAGVELSQASIKHFSDGEISITITESIRGSDVYLIQSVSDPVNTMLMELLIMVDAARRASAHSITVVIPYYGYSRADRKARSREPITAKLIASMLEADGVDRAVTLDLHAAQLQGFFDIPVDHLEATPLLARYFFEHDLLDNLVVVSPDHAGVSKARRMADLLHAPLAIIDNRDPDKSTTKAEAVIGSVAGKNAVLVDDIIDTAVRISISAQTLKNAGANEIYAVATHPVFSQDAVKHMTESPLKKVIVTDSIQLPEAKMFDKIEIVSVGDLIGRAIRRIYQERSVGKLFLKEERESTKP</sequence>
<evidence type="ECO:0000259" key="13">
    <source>
        <dbReference type="Pfam" id="PF13793"/>
    </source>
</evidence>
<keyword evidence="3 12" id="KW-0479">Metal-binding</keyword>
<dbReference type="HAMAP" id="MF_00583_B">
    <property type="entry name" value="RibP_PPkinase_B"/>
    <property type="match status" value="1"/>
</dbReference>
<comment type="subcellular location">
    <subcellularLocation>
        <location evidence="12">Cytoplasm</location>
    </subcellularLocation>
</comment>
<evidence type="ECO:0000313" key="14">
    <source>
        <dbReference type="EMBL" id="KRM75747.1"/>
    </source>
</evidence>
<dbReference type="InterPro" id="IPR005946">
    <property type="entry name" value="Rib-P_diPkinase"/>
</dbReference>
<evidence type="ECO:0000256" key="7">
    <source>
        <dbReference type="ARBA" id="ARBA00022840"/>
    </source>
</evidence>
<comment type="catalytic activity">
    <reaction evidence="9 12">
        <text>D-ribose 5-phosphate + ATP = 5-phospho-alpha-D-ribose 1-diphosphate + AMP + H(+)</text>
        <dbReference type="Rhea" id="RHEA:15609"/>
        <dbReference type="ChEBI" id="CHEBI:15378"/>
        <dbReference type="ChEBI" id="CHEBI:30616"/>
        <dbReference type="ChEBI" id="CHEBI:58017"/>
        <dbReference type="ChEBI" id="CHEBI:78346"/>
        <dbReference type="ChEBI" id="CHEBI:456215"/>
        <dbReference type="EC" id="2.7.6.1"/>
    </reaction>
</comment>
<keyword evidence="8 12" id="KW-0460">Magnesium</keyword>
<feature type="binding site" evidence="12">
    <location>
        <position position="168"/>
    </location>
    <ligand>
        <name>Mg(2+)</name>
        <dbReference type="ChEBI" id="CHEBI:18420"/>
    </ligand>
</feature>
<feature type="domain" description="Ribose-phosphate pyrophosphokinase N-terminal" evidence="13">
    <location>
        <begin position="42"/>
        <end position="158"/>
    </location>
</feature>
<dbReference type="EMBL" id="AYYR01000044">
    <property type="protein sequence ID" value="KRM75747.1"/>
    <property type="molecule type" value="Genomic_DNA"/>
</dbReference>
<keyword evidence="6 12" id="KW-0418">Kinase</keyword>
<dbReference type="Pfam" id="PF14572">
    <property type="entry name" value="Pribosyl_synth"/>
    <property type="match status" value="1"/>
</dbReference>
<evidence type="ECO:0000256" key="2">
    <source>
        <dbReference type="ARBA" id="ARBA00022679"/>
    </source>
</evidence>
<feature type="binding site" evidence="12">
    <location>
        <position position="208"/>
    </location>
    <ligand>
        <name>Mg(2+)</name>
        <dbReference type="ChEBI" id="CHEBI:18420"/>
    </ligand>
</feature>
<dbReference type="EC" id="2.7.6.1" evidence="12"/>
<dbReference type="Gene3D" id="3.40.50.2020">
    <property type="match status" value="2"/>
</dbReference>
<keyword evidence="7 12" id="KW-0067">ATP-binding</keyword>
<evidence type="ECO:0000256" key="1">
    <source>
        <dbReference type="ARBA" id="ARBA00004996"/>
    </source>
</evidence>
<organism evidence="14 15">
    <name type="scientific">Secundilactobacillus collinoides DSM 20515 = JCM 1123</name>
    <dbReference type="NCBI Taxonomy" id="1423733"/>
    <lineage>
        <taxon>Bacteria</taxon>
        <taxon>Bacillati</taxon>
        <taxon>Bacillota</taxon>
        <taxon>Bacilli</taxon>
        <taxon>Lactobacillales</taxon>
        <taxon>Lactobacillaceae</taxon>
        <taxon>Secundilactobacillus</taxon>
    </lineage>
</organism>
<dbReference type="SMART" id="SM01400">
    <property type="entry name" value="Pribosyltran_N"/>
    <property type="match status" value="1"/>
</dbReference>
<dbReference type="Proteomes" id="UP000051845">
    <property type="component" value="Unassembled WGS sequence"/>
</dbReference>
<comment type="pathway">
    <text evidence="1 12">Metabolic intermediate biosynthesis; 5-phospho-alpha-D-ribose 1-diphosphate biosynthesis; 5-phospho-alpha-D-ribose 1-diphosphate from D-ribose 5-phosphate (route I): step 1/1.</text>
</comment>
<dbReference type="CDD" id="cd06223">
    <property type="entry name" value="PRTases_typeI"/>
    <property type="match status" value="1"/>
</dbReference>
<proteinExistence type="inferred from homology"/>
<dbReference type="AlphaFoldDB" id="A0A0R2BJM6"/>
<dbReference type="PATRIC" id="fig|1423733.4.peg.2257"/>
<keyword evidence="2 12" id="KW-0808">Transferase</keyword>
<name>A0A0R2BJM6_SECCO</name>
<dbReference type="UniPathway" id="UPA00087">
    <property type="reaction ID" value="UER00172"/>
</dbReference>
<dbReference type="NCBIfam" id="TIGR01251">
    <property type="entry name" value="ribP_PPkin"/>
    <property type="match status" value="1"/>
</dbReference>
<dbReference type="FunFam" id="3.40.50.2020:FF:000002">
    <property type="entry name" value="Ribose-phosphate pyrophosphokinase"/>
    <property type="match status" value="1"/>
</dbReference>
<dbReference type="GO" id="GO:0002189">
    <property type="term" value="C:ribose phosphate diphosphokinase complex"/>
    <property type="evidence" value="ECO:0007669"/>
    <property type="project" value="TreeGrafter"/>
</dbReference>
<dbReference type="PANTHER" id="PTHR10210:SF41">
    <property type="entry name" value="RIBOSE-PHOSPHATE PYROPHOSPHOKINASE 1, CHLOROPLASTIC"/>
    <property type="match status" value="1"/>
</dbReference>
<dbReference type="GO" id="GO:0004749">
    <property type="term" value="F:ribose phosphate diphosphokinase activity"/>
    <property type="evidence" value="ECO:0007669"/>
    <property type="project" value="UniProtKB-UniRule"/>
</dbReference>
<evidence type="ECO:0000256" key="3">
    <source>
        <dbReference type="ARBA" id="ARBA00022723"/>
    </source>
</evidence>
<evidence type="ECO:0000256" key="4">
    <source>
        <dbReference type="ARBA" id="ARBA00022727"/>
    </source>
</evidence>
<comment type="caution">
    <text evidence="12">Lacks conserved residue(s) required for the propagation of feature annotation.</text>
</comment>
<dbReference type="GO" id="GO:0005737">
    <property type="term" value="C:cytoplasm"/>
    <property type="evidence" value="ECO:0007669"/>
    <property type="project" value="UniProtKB-SubCell"/>
</dbReference>
<dbReference type="InterPro" id="IPR029057">
    <property type="entry name" value="PRTase-like"/>
</dbReference>
<dbReference type="GO" id="GO:0006015">
    <property type="term" value="P:5-phosphoribose 1-diphosphate biosynthetic process"/>
    <property type="evidence" value="ECO:0007669"/>
    <property type="project" value="UniProtKB-UniRule"/>
</dbReference>
<comment type="subunit">
    <text evidence="12">Homohexamer.</text>
</comment>
<dbReference type="STRING" id="33960.TY91_03550"/>
<dbReference type="GO" id="GO:0000287">
    <property type="term" value="F:magnesium ion binding"/>
    <property type="evidence" value="ECO:0007669"/>
    <property type="project" value="UniProtKB-UniRule"/>
</dbReference>
<dbReference type="Pfam" id="PF13793">
    <property type="entry name" value="Pribosyltran_N"/>
    <property type="match status" value="1"/>
</dbReference>
<dbReference type="PANTHER" id="PTHR10210">
    <property type="entry name" value="RIBOSE-PHOSPHATE DIPHOSPHOKINASE FAMILY MEMBER"/>
    <property type="match status" value="1"/>
</dbReference>
<comment type="caution">
    <text evidence="12">Part of a set of proteins in which some residues (ACT_SITE, NP_BIND, REGION and BINDING) are not conserved.</text>
</comment>
<evidence type="ECO:0000313" key="15">
    <source>
        <dbReference type="Proteomes" id="UP000051845"/>
    </source>
</evidence>
<dbReference type="GO" id="GO:0016301">
    <property type="term" value="F:kinase activity"/>
    <property type="evidence" value="ECO:0007669"/>
    <property type="project" value="UniProtKB-KW"/>
</dbReference>
<dbReference type="SUPFAM" id="SSF53271">
    <property type="entry name" value="PRTase-like"/>
    <property type="match status" value="2"/>
</dbReference>
<evidence type="ECO:0000256" key="6">
    <source>
        <dbReference type="ARBA" id="ARBA00022777"/>
    </source>
</evidence>
<dbReference type="InterPro" id="IPR037515">
    <property type="entry name" value="Rib-P_diPkinase_bac"/>
</dbReference>
<comment type="function">
    <text evidence="10 12">Involved in the biosynthesis of the central metabolite phospho-alpha-D-ribosyl-1-pyrophosphate (PRPP) via the transfer of pyrophosphoryl group from ATP to 1-hydroxyl of ribose-5-phosphate (Rib-5-P).</text>
</comment>
<comment type="similarity">
    <text evidence="11 12">Belongs to the ribose-phosphate pyrophosphokinase family. Class I subfamily.</text>
</comment>
<dbReference type="GO" id="GO:0006164">
    <property type="term" value="P:purine nucleotide biosynthetic process"/>
    <property type="evidence" value="ECO:0007669"/>
    <property type="project" value="TreeGrafter"/>
</dbReference>
<dbReference type="FunFam" id="3.40.50.2020:FF:000001">
    <property type="entry name" value="Ribose-phosphate pyrophosphokinase"/>
    <property type="match status" value="1"/>
</dbReference>
<evidence type="ECO:0000256" key="9">
    <source>
        <dbReference type="ARBA" id="ARBA00049535"/>
    </source>
</evidence>
<evidence type="ECO:0000256" key="10">
    <source>
        <dbReference type="ARBA" id="ARBA00054914"/>
    </source>
</evidence>
<dbReference type="InterPro" id="IPR000836">
    <property type="entry name" value="PRTase_dom"/>
</dbReference>
<keyword evidence="5 12" id="KW-0547">Nucleotide-binding</keyword>
<keyword evidence="4 12" id="KW-0545">Nucleotide biosynthesis</keyword>
<evidence type="ECO:0000256" key="11">
    <source>
        <dbReference type="ARBA" id="ARBA00061444"/>
    </source>
</evidence>
<feature type="binding site" evidence="12">
    <location>
        <position position="257"/>
    </location>
    <ligand>
        <name>D-ribose 5-phosphate</name>
        <dbReference type="ChEBI" id="CHEBI:78346"/>
    </ligand>
</feature>
<evidence type="ECO:0000256" key="12">
    <source>
        <dbReference type="HAMAP-Rule" id="MF_00583"/>
    </source>
</evidence>
<feature type="binding site" evidence="12">
    <location>
        <begin position="75"/>
        <end position="77"/>
    </location>
    <ligand>
        <name>ATP</name>
        <dbReference type="ChEBI" id="CHEBI:30616"/>
    </ligand>
</feature>
<dbReference type="GO" id="GO:0005524">
    <property type="term" value="F:ATP binding"/>
    <property type="evidence" value="ECO:0007669"/>
    <property type="project" value="UniProtKB-KW"/>
</dbReference>
<evidence type="ECO:0000256" key="5">
    <source>
        <dbReference type="ARBA" id="ARBA00022741"/>
    </source>
</evidence>
<keyword evidence="12" id="KW-0963">Cytoplasm</keyword>
<protein>
    <recommendedName>
        <fullName evidence="12">Putative ribose-phosphate pyrophosphokinase</fullName>
        <shortName evidence="12">RPPK</shortName>
        <ecNumber evidence="12">2.7.6.1</ecNumber>
    </recommendedName>
    <alternativeName>
        <fullName evidence="12">5-phospho-D-ribosyl alpha-1-diphosphate synthase</fullName>
    </alternativeName>
    <alternativeName>
        <fullName evidence="12">Phosphoribosyl diphosphate synthase</fullName>
    </alternativeName>
    <alternativeName>
        <fullName evidence="12">Phosphoribosyl pyrophosphate synthase</fullName>
        <shortName evidence="12">P-Rib-PP synthase</shortName>
        <shortName evidence="12">PRPP synthase</shortName>
        <shortName evidence="12">PRPPase</shortName>
    </alternativeName>
</protein>
<evidence type="ECO:0000256" key="8">
    <source>
        <dbReference type="ARBA" id="ARBA00022842"/>
    </source>
</evidence>
<gene>
    <name evidence="12" type="primary">prs</name>
    <name evidence="14" type="ORF">FC82_GL002151</name>
</gene>
<accession>A0A0R2BJM6</accession>
<dbReference type="NCBIfam" id="NF002320">
    <property type="entry name" value="PRK01259.1"/>
    <property type="match status" value="1"/>
</dbReference>
<dbReference type="InterPro" id="IPR029099">
    <property type="entry name" value="Pribosyltran_N"/>
</dbReference>
<comment type="cofactor">
    <cofactor evidence="12">
        <name>Mg(2+)</name>
        <dbReference type="ChEBI" id="CHEBI:18420"/>
    </cofactor>
    <text evidence="12">Binds 2 Mg(2+) ions per subunit.</text>
</comment>
<comment type="caution">
    <text evidence="14">The sequence shown here is derived from an EMBL/GenBank/DDBJ whole genome shotgun (WGS) entry which is preliminary data.</text>
</comment>
<reference evidence="14 15" key="1">
    <citation type="journal article" date="2015" name="Genome Announc.">
        <title>Expanding the biotechnology potential of lactobacilli through comparative genomics of 213 strains and associated genera.</title>
        <authorList>
            <person name="Sun Z."/>
            <person name="Harris H.M."/>
            <person name="McCann A."/>
            <person name="Guo C."/>
            <person name="Argimon S."/>
            <person name="Zhang W."/>
            <person name="Yang X."/>
            <person name="Jeffery I.B."/>
            <person name="Cooney J.C."/>
            <person name="Kagawa T.F."/>
            <person name="Liu W."/>
            <person name="Song Y."/>
            <person name="Salvetti E."/>
            <person name="Wrobel A."/>
            <person name="Rasinkangas P."/>
            <person name="Parkhill J."/>
            <person name="Rea M.C."/>
            <person name="O'Sullivan O."/>
            <person name="Ritari J."/>
            <person name="Douillard F.P."/>
            <person name="Paul Ross R."/>
            <person name="Yang R."/>
            <person name="Briner A.E."/>
            <person name="Felis G.E."/>
            <person name="de Vos W.M."/>
            <person name="Barrangou R."/>
            <person name="Klaenhammer T.R."/>
            <person name="Caufield P.W."/>
            <person name="Cui Y."/>
            <person name="Zhang H."/>
            <person name="O'Toole P.W."/>
        </authorList>
    </citation>
    <scope>NUCLEOTIDE SEQUENCE [LARGE SCALE GENOMIC DNA]</scope>
    <source>
        <strain evidence="14 15">DSM 20515</strain>
    </source>
</reference>